<evidence type="ECO:0000313" key="2">
    <source>
        <dbReference type="EMBL" id="AKH38734.1"/>
    </source>
</evidence>
<comment type="similarity">
    <text evidence="1">Belongs to the UPF0751 family.</text>
</comment>
<name>A0A0F7KIK8_9PROT</name>
<proteinExistence type="inferred from homology"/>
<dbReference type="RefSeq" id="WP_046850770.1">
    <property type="nucleotide sequence ID" value="NZ_CBDIPD010000110.1"/>
</dbReference>
<dbReference type="KEGG" id="nco:AAW31_14465"/>
<reference evidence="3 5" key="3">
    <citation type="submission" date="2019-07" db="EMBL/GenBank/DDBJ databases">
        <title>Active sludge and wastewater microbial communities from Klosterneuburg, Austria.</title>
        <authorList>
            <person name="Wagner M."/>
        </authorList>
    </citation>
    <scope>NUCLEOTIDE SEQUENCE [LARGE SCALE GENOMIC DNA]</scope>
    <source>
        <strain evidence="3 5">Nm2</strain>
    </source>
</reference>
<dbReference type="Pfam" id="PF10087">
    <property type="entry name" value="DUF2325"/>
    <property type="match status" value="1"/>
</dbReference>
<dbReference type="Proteomes" id="UP000034156">
    <property type="component" value="Chromosome"/>
</dbReference>
<evidence type="ECO:0000256" key="1">
    <source>
        <dbReference type="ARBA" id="ARBA00007189"/>
    </source>
</evidence>
<accession>A0A0F7KIK8</accession>
<reference evidence="2 4" key="2">
    <citation type="journal article" date="2016" name="Genome Announc.">
        <title>Genome Sequence of Nitrosomonas communis Strain Nm2, a Mesophilic Ammonia-Oxidizing Bacterium Isolated from Mediterranean Soil.</title>
        <authorList>
            <person name="Kozlowski J.A."/>
            <person name="Kits K.D."/>
            <person name="Stein L.Y."/>
        </authorList>
    </citation>
    <scope>NUCLEOTIDE SEQUENCE [LARGE SCALE GENOMIC DNA]</scope>
    <source>
        <strain evidence="2 4">Nm2</strain>
    </source>
</reference>
<keyword evidence="4" id="KW-1185">Reference proteome</keyword>
<gene>
    <name evidence="2" type="ORF">AAW31_14465</name>
    <name evidence="3" type="ORF">BCL69_100261</name>
</gene>
<evidence type="ECO:0000313" key="3">
    <source>
        <dbReference type="EMBL" id="TYP94291.1"/>
    </source>
</evidence>
<dbReference type="AlphaFoldDB" id="A0A0F7KIK8"/>
<dbReference type="Proteomes" id="UP000324176">
    <property type="component" value="Unassembled WGS sequence"/>
</dbReference>
<dbReference type="InterPro" id="IPR016772">
    <property type="entry name" value="UCP020408"/>
</dbReference>
<protein>
    <submittedName>
        <fullName evidence="2">Chemotaxis protein CheY</fullName>
    </submittedName>
</protein>
<dbReference type="EMBL" id="VNHT01000002">
    <property type="protein sequence ID" value="TYP94291.1"/>
    <property type="molecule type" value="Genomic_DNA"/>
</dbReference>
<organism evidence="2 4">
    <name type="scientific">Nitrosomonas communis</name>
    <dbReference type="NCBI Taxonomy" id="44574"/>
    <lineage>
        <taxon>Bacteria</taxon>
        <taxon>Pseudomonadati</taxon>
        <taxon>Pseudomonadota</taxon>
        <taxon>Betaproteobacteria</taxon>
        <taxon>Nitrosomonadales</taxon>
        <taxon>Nitrosomonadaceae</taxon>
        <taxon>Nitrosomonas</taxon>
    </lineage>
</organism>
<sequence length="104" mass="12037">MSVLIVGGDQVESLKRQVVAQGYTEVEHWHGRKKGFVKRTFSNHTRLIVMVCDYVNHSLAISLKNQANRKGIPLIYCRHSIHELRHKLLHWGKTDEDCCACYSF</sequence>
<dbReference type="PATRIC" id="fig|44574.3.peg.3502"/>
<reference evidence="4" key="1">
    <citation type="submission" date="2015-05" db="EMBL/GenBank/DDBJ databases">
        <title>Draft genome of Nitrosomonas communis strain Nm2.</title>
        <authorList>
            <person name="Kozlowski J.A."/>
            <person name="Kits K.D."/>
            <person name="Stein L.Y."/>
        </authorList>
    </citation>
    <scope>NUCLEOTIDE SEQUENCE [LARGE SCALE GENOMIC DNA]</scope>
    <source>
        <strain evidence="4">Nm2</strain>
    </source>
</reference>
<dbReference type="OrthoDB" id="8592530at2"/>
<evidence type="ECO:0000313" key="5">
    <source>
        <dbReference type="Proteomes" id="UP000324176"/>
    </source>
</evidence>
<evidence type="ECO:0000313" key="4">
    <source>
        <dbReference type="Proteomes" id="UP000034156"/>
    </source>
</evidence>
<dbReference type="EMBL" id="CP011451">
    <property type="protein sequence ID" value="AKH38734.1"/>
    <property type="molecule type" value="Genomic_DNA"/>
</dbReference>